<feature type="region of interest" description="Disordered" evidence="4">
    <location>
        <begin position="157"/>
        <end position="249"/>
    </location>
</feature>
<feature type="region of interest" description="Disordered" evidence="4">
    <location>
        <begin position="340"/>
        <end position="377"/>
    </location>
</feature>
<dbReference type="InterPro" id="IPR019787">
    <property type="entry name" value="Znf_PHD-finger"/>
</dbReference>
<feature type="compositionally biased region" description="Basic and acidic residues" evidence="4">
    <location>
        <begin position="162"/>
        <end position="203"/>
    </location>
</feature>
<dbReference type="InterPro" id="IPR019786">
    <property type="entry name" value="Zinc_finger_PHD-type_CS"/>
</dbReference>
<evidence type="ECO:0000313" key="7">
    <source>
        <dbReference type="Proteomes" id="UP000078544"/>
    </source>
</evidence>
<evidence type="ECO:0000256" key="3">
    <source>
        <dbReference type="ARBA" id="ARBA00022833"/>
    </source>
</evidence>
<feature type="compositionally biased region" description="Basic and acidic residues" evidence="4">
    <location>
        <begin position="211"/>
        <end position="227"/>
    </location>
</feature>
<keyword evidence="1" id="KW-0479">Metal-binding</keyword>
<dbReference type="PANTHER" id="PTHR46201:SF9">
    <property type="entry name" value="PHD FINGER PROTEIN MALE MEIOCYTE DEATH 1"/>
    <property type="match status" value="1"/>
</dbReference>
<comment type="caution">
    <text evidence="6">The sequence shown here is derived from an EMBL/GenBank/DDBJ whole genome shotgun (WGS) entry which is preliminary data.</text>
</comment>
<keyword evidence="7" id="KW-1185">Reference proteome</keyword>
<dbReference type="Pfam" id="PF00628">
    <property type="entry name" value="PHD"/>
    <property type="match status" value="1"/>
</dbReference>
<proteinExistence type="predicted"/>
<sequence>MQRIEPYGWDRYDRTYFVLDDNRIYRLVAPPTHVEQRKATKLRRTQKNRRSSKRLRPTASQKLLDKESSNQGKVTSEGDDGLGRATWECVAVSLSEAHAFLNTLDNTQDENEKILRKQLERYLVPILVKQEEAMRRRELQREREALNLAMMANAKRSSRIANKVERQQRDEEAQEKKRQQAEAELAVQRDRAAQAKAEQERNLRMLSRQRRLQEREARRLQHEEELSHLSGGHLTNAEAKRTSQRRQQADIQRKRQVLQDIASEEDSWIFDCSCGLYGQIDDGNHSVACDRCNVWQHSRCLGIQEEQAEQSEFHFICLSCRRQDQERADDPKMFVRLKVRPSQLAPEASPNEVAGADADNEEVEIRADPSVQDHTLP</sequence>
<evidence type="ECO:0000259" key="5">
    <source>
        <dbReference type="SMART" id="SM00249"/>
    </source>
</evidence>
<dbReference type="SMART" id="SM00249">
    <property type="entry name" value="PHD"/>
    <property type="match status" value="1"/>
</dbReference>
<keyword evidence="2" id="KW-0863">Zinc-finger</keyword>
<gene>
    <name evidence="6" type="ORF">AAL_04967</name>
</gene>
<dbReference type="InterPro" id="IPR001965">
    <property type="entry name" value="Znf_PHD"/>
</dbReference>
<organism evidence="6 7">
    <name type="scientific">Moelleriella libera RCEF 2490</name>
    <dbReference type="NCBI Taxonomy" id="1081109"/>
    <lineage>
        <taxon>Eukaryota</taxon>
        <taxon>Fungi</taxon>
        <taxon>Dikarya</taxon>
        <taxon>Ascomycota</taxon>
        <taxon>Pezizomycotina</taxon>
        <taxon>Sordariomycetes</taxon>
        <taxon>Hypocreomycetidae</taxon>
        <taxon>Hypocreales</taxon>
        <taxon>Clavicipitaceae</taxon>
        <taxon>Moelleriella</taxon>
    </lineage>
</organism>
<dbReference type="OrthoDB" id="303107at2759"/>
<evidence type="ECO:0000313" key="6">
    <source>
        <dbReference type="EMBL" id="KZZ94856.1"/>
    </source>
</evidence>
<evidence type="ECO:0000256" key="1">
    <source>
        <dbReference type="ARBA" id="ARBA00022723"/>
    </source>
</evidence>
<dbReference type="Gene3D" id="3.30.40.10">
    <property type="entry name" value="Zinc/RING finger domain, C3HC4 (zinc finger)"/>
    <property type="match status" value="1"/>
</dbReference>
<reference evidence="6 7" key="1">
    <citation type="journal article" date="2016" name="Genome Biol. Evol.">
        <title>Divergent and convergent evolution of fungal pathogenicity.</title>
        <authorList>
            <person name="Shang Y."/>
            <person name="Xiao G."/>
            <person name="Zheng P."/>
            <person name="Cen K."/>
            <person name="Zhan S."/>
            <person name="Wang C."/>
        </authorList>
    </citation>
    <scope>NUCLEOTIDE SEQUENCE [LARGE SCALE GENOMIC DNA]</scope>
    <source>
        <strain evidence="6 7">RCEF 2490</strain>
    </source>
</reference>
<dbReference type="PANTHER" id="PTHR46201">
    <property type="entry name" value="PHD FINGER PROTEIN MALE MEIOCYTE DEATH 1-RELATED"/>
    <property type="match status" value="1"/>
</dbReference>
<feature type="region of interest" description="Disordered" evidence="4">
    <location>
        <begin position="35"/>
        <end position="80"/>
    </location>
</feature>
<feature type="domain" description="Zinc finger PHD-type" evidence="5">
    <location>
        <begin position="271"/>
        <end position="321"/>
    </location>
</feature>
<name>A0A168B6A9_9HYPO</name>
<dbReference type="GO" id="GO:0008270">
    <property type="term" value="F:zinc ion binding"/>
    <property type="evidence" value="ECO:0007669"/>
    <property type="project" value="UniProtKB-KW"/>
</dbReference>
<dbReference type="STRING" id="1081109.A0A168B6A9"/>
<dbReference type="Proteomes" id="UP000078544">
    <property type="component" value="Unassembled WGS sequence"/>
</dbReference>
<keyword evidence="3" id="KW-0862">Zinc</keyword>
<evidence type="ECO:0000256" key="4">
    <source>
        <dbReference type="SAM" id="MobiDB-lite"/>
    </source>
</evidence>
<dbReference type="InterPro" id="IPR013083">
    <property type="entry name" value="Znf_RING/FYVE/PHD"/>
</dbReference>
<dbReference type="SUPFAM" id="SSF57903">
    <property type="entry name" value="FYVE/PHD zinc finger"/>
    <property type="match status" value="1"/>
</dbReference>
<feature type="compositionally biased region" description="Basic residues" evidence="4">
    <location>
        <begin position="39"/>
        <end position="56"/>
    </location>
</feature>
<dbReference type="InterPro" id="IPR011011">
    <property type="entry name" value="Znf_FYVE_PHD"/>
</dbReference>
<dbReference type="PROSITE" id="PS01359">
    <property type="entry name" value="ZF_PHD_1"/>
    <property type="match status" value="1"/>
</dbReference>
<evidence type="ECO:0000256" key="2">
    <source>
        <dbReference type="ARBA" id="ARBA00022771"/>
    </source>
</evidence>
<dbReference type="AlphaFoldDB" id="A0A168B6A9"/>
<accession>A0A168B6A9</accession>
<dbReference type="EMBL" id="AZGY01000010">
    <property type="protein sequence ID" value="KZZ94856.1"/>
    <property type="molecule type" value="Genomic_DNA"/>
</dbReference>
<protein>
    <submittedName>
        <fullName evidence="6">PHD finger domain-containing protein</fullName>
    </submittedName>
</protein>